<comment type="subcellular location">
    <subcellularLocation>
        <location evidence="1">Cell outer membrane</location>
        <topology evidence="1">Multi-pass membrane protein</topology>
    </subcellularLocation>
</comment>
<keyword evidence="3" id="KW-1134">Transmembrane beta strand</keyword>
<evidence type="ECO:0000256" key="1">
    <source>
        <dbReference type="ARBA" id="ARBA00004571"/>
    </source>
</evidence>
<dbReference type="AlphaFoldDB" id="A0A2S1LUP2"/>
<reference evidence="9 10" key="1">
    <citation type="submission" date="2017-04" db="EMBL/GenBank/DDBJ databases">
        <title>Complete genome sequence of Flavobacterium kingsejong AJ004.</title>
        <authorList>
            <person name="Lee P.C."/>
        </authorList>
    </citation>
    <scope>NUCLEOTIDE SEQUENCE [LARGE SCALE GENOMIC DNA]</scope>
    <source>
        <strain evidence="9 10">AJ004</strain>
    </source>
</reference>
<organism evidence="9 10">
    <name type="scientific">Flavobacterium kingsejongi</name>
    <dbReference type="NCBI Taxonomy" id="1678728"/>
    <lineage>
        <taxon>Bacteria</taxon>
        <taxon>Pseudomonadati</taxon>
        <taxon>Bacteroidota</taxon>
        <taxon>Flavobacteriia</taxon>
        <taxon>Flavobacteriales</taxon>
        <taxon>Flavobacteriaceae</taxon>
        <taxon>Flavobacterium</taxon>
    </lineage>
</organism>
<dbReference type="KEGG" id="fki:FK004_17180"/>
<dbReference type="GO" id="GO:0015483">
    <property type="term" value="F:long-chain fatty acid transporting porin activity"/>
    <property type="evidence" value="ECO:0007669"/>
    <property type="project" value="TreeGrafter"/>
</dbReference>
<keyword evidence="5 8" id="KW-0732">Signal</keyword>
<dbReference type="InterPro" id="IPR005017">
    <property type="entry name" value="OMPP1/FadL/TodX"/>
</dbReference>
<evidence type="ECO:0000256" key="5">
    <source>
        <dbReference type="ARBA" id="ARBA00022729"/>
    </source>
</evidence>
<dbReference type="OrthoDB" id="9765571at2"/>
<dbReference type="Gene3D" id="2.40.160.60">
    <property type="entry name" value="Outer membrane protein transport protein (OMPP1/FadL/TodX)"/>
    <property type="match status" value="1"/>
</dbReference>
<name>A0A2S1LUP2_9FLAO</name>
<keyword evidence="10" id="KW-1185">Reference proteome</keyword>
<keyword evidence="7" id="KW-0998">Cell outer membrane</keyword>
<dbReference type="EMBL" id="CP020919">
    <property type="protein sequence ID" value="AWG27381.1"/>
    <property type="molecule type" value="Genomic_DNA"/>
</dbReference>
<keyword evidence="6" id="KW-0472">Membrane</keyword>
<dbReference type="Pfam" id="PF03349">
    <property type="entry name" value="Toluene_X"/>
    <property type="match status" value="1"/>
</dbReference>
<sequence length="508" mass="55848">MKKYLLLGLIGLSVTAVKAQDISDALRYSQTNLNGTARFRAMSGAFGALGGDLSSLNVNPAGSAIFNNNQVTFTISNYNTKNKSNYFGTTTSANDNSFDLNQIGGVFVFNNNNPESSWRKLTLAVNYENTNNFDNSLYSAGTNPTTSIGQYFVNQANGVPLDYLVTRPGETAGGLYSYLGAFGGNYQNAFLGYDSFILEPNSTNPQNTLYTSNVVPGGNYSQANYINSSGYNGKVSFNAAAQYQDWLSLGLNLNTHFSDYTSTTDFYENNNNAAVPGSTNVRNIRFRNELYTYGNGFSFQVGAIAKVTNAIRFGLAYESPTWMKLNDKLRQSLVAYRDGSGIPAIFDEGITNVYPSYRVQTPSKYTGSFAYIFGSNGLISIDYALKSYSDTKLKPSDDPTFQEYNSIMKNILDVTSEVRVGAEYRIQNFSLRGGYRFEQSPYKNGNTIGDLQGFSGGLGYNFGATKLDLAYSYAKRDYDQQMFNTGLTDSSRIKSVNNNVSLGLTFDF</sequence>
<evidence type="ECO:0000256" key="4">
    <source>
        <dbReference type="ARBA" id="ARBA00022692"/>
    </source>
</evidence>
<evidence type="ECO:0000256" key="8">
    <source>
        <dbReference type="SAM" id="SignalP"/>
    </source>
</evidence>
<gene>
    <name evidence="9" type="ORF">FK004_17180</name>
</gene>
<feature type="signal peptide" evidence="8">
    <location>
        <begin position="1"/>
        <end position="19"/>
    </location>
</feature>
<evidence type="ECO:0000256" key="7">
    <source>
        <dbReference type="ARBA" id="ARBA00023237"/>
    </source>
</evidence>
<evidence type="ECO:0000256" key="2">
    <source>
        <dbReference type="ARBA" id="ARBA00008163"/>
    </source>
</evidence>
<dbReference type="SUPFAM" id="SSF56935">
    <property type="entry name" value="Porins"/>
    <property type="match status" value="1"/>
</dbReference>
<accession>A0A2S1LUP2</accession>
<dbReference type="RefSeq" id="WP_108738890.1">
    <property type="nucleotide sequence ID" value="NZ_CP020919.1"/>
</dbReference>
<dbReference type="GO" id="GO:0009279">
    <property type="term" value="C:cell outer membrane"/>
    <property type="evidence" value="ECO:0007669"/>
    <property type="project" value="UniProtKB-SubCell"/>
</dbReference>
<protein>
    <submittedName>
        <fullName evidence="9">Transporter</fullName>
    </submittedName>
</protein>
<evidence type="ECO:0000256" key="6">
    <source>
        <dbReference type="ARBA" id="ARBA00023136"/>
    </source>
</evidence>
<proteinExistence type="inferred from homology"/>
<dbReference type="Proteomes" id="UP000244677">
    <property type="component" value="Chromosome"/>
</dbReference>
<feature type="chain" id="PRO_5015665717" evidence="8">
    <location>
        <begin position="20"/>
        <end position="508"/>
    </location>
</feature>
<dbReference type="PANTHER" id="PTHR35093:SF8">
    <property type="entry name" value="OUTER MEMBRANE PROTEIN NMB0088-RELATED"/>
    <property type="match status" value="1"/>
</dbReference>
<dbReference type="PANTHER" id="PTHR35093">
    <property type="entry name" value="OUTER MEMBRANE PROTEIN NMB0088-RELATED"/>
    <property type="match status" value="1"/>
</dbReference>
<comment type="similarity">
    <text evidence="2">Belongs to the OmpP1/FadL family.</text>
</comment>
<evidence type="ECO:0000256" key="3">
    <source>
        <dbReference type="ARBA" id="ARBA00022452"/>
    </source>
</evidence>
<keyword evidence="4" id="KW-0812">Transmembrane</keyword>
<evidence type="ECO:0000313" key="9">
    <source>
        <dbReference type="EMBL" id="AWG27381.1"/>
    </source>
</evidence>
<evidence type="ECO:0000313" key="10">
    <source>
        <dbReference type="Proteomes" id="UP000244677"/>
    </source>
</evidence>